<evidence type="ECO:0000259" key="2">
    <source>
        <dbReference type="Pfam" id="PF03446"/>
    </source>
</evidence>
<dbReference type="InterPro" id="IPR015814">
    <property type="entry name" value="Pgluconate_DH_NAD-bd_C"/>
</dbReference>
<dbReference type="InterPro" id="IPR015815">
    <property type="entry name" value="HIBADH-related"/>
</dbReference>
<dbReference type="Proteomes" id="UP001596977">
    <property type="component" value="Unassembled WGS sequence"/>
</dbReference>
<name>A0ABW3H3U3_9SPHN</name>
<dbReference type="EMBL" id="JBHTJG010000002">
    <property type="protein sequence ID" value="MFD0945899.1"/>
    <property type="molecule type" value="Genomic_DNA"/>
</dbReference>
<dbReference type="Pfam" id="PF09130">
    <property type="entry name" value="DUF1932"/>
    <property type="match status" value="1"/>
</dbReference>
<dbReference type="InterPro" id="IPR013328">
    <property type="entry name" value="6PGD_dom2"/>
</dbReference>
<sequence length="286" mass="28813">MAIAFIGFGEAGQAFSGGAPARGYDHKTDVPALREAKLAEFAAAGVQACGSAAEALAGAGAVICVVTADQALEAARSCAPLLAPGALWFDMNSVAPETKRAAAAAIDAAGGCYVDTAVLSPVNPRRLAAPLLLSGPHAAAGEAALKAAGFTGTRVVEGPVGAASAIKMVRSVMVKGMEALAAECAIAAARAGVTDAVMGSLGGSFPGIDWPARTDYCLDRMMVHGLRRAAEMEEVVKTLEALGVEPVMTRGTVMWQRAIGERGLAPEPGLAAKVAAIDSNDKEQAA</sequence>
<evidence type="ECO:0000256" key="1">
    <source>
        <dbReference type="ARBA" id="ARBA00023002"/>
    </source>
</evidence>
<dbReference type="Gene3D" id="3.40.50.720">
    <property type="entry name" value="NAD(P)-binding Rossmann-like Domain"/>
    <property type="match status" value="1"/>
</dbReference>
<dbReference type="InterPro" id="IPR008927">
    <property type="entry name" value="6-PGluconate_DH-like_C_sf"/>
</dbReference>
<evidence type="ECO:0000259" key="3">
    <source>
        <dbReference type="Pfam" id="PF09130"/>
    </source>
</evidence>
<organism evidence="4 5">
    <name type="scientific">Sphingomonas canadensis</name>
    <dbReference type="NCBI Taxonomy" id="1219257"/>
    <lineage>
        <taxon>Bacteria</taxon>
        <taxon>Pseudomonadati</taxon>
        <taxon>Pseudomonadota</taxon>
        <taxon>Alphaproteobacteria</taxon>
        <taxon>Sphingomonadales</taxon>
        <taxon>Sphingomonadaceae</taxon>
        <taxon>Sphingomonas</taxon>
    </lineage>
</organism>
<dbReference type="SUPFAM" id="SSF48179">
    <property type="entry name" value="6-phosphogluconate dehydrogenase C-terminal domain-like"/>
    <property type="match status" value="1"/>
</dbReference>
<evidence type="ECO:0000313" key="5">
    <source>
        <dbReference type="Proteomes" id="UP001596977"/>
    </source>
</evidence>
<dbReference type="Pfam" id="PF03446">
    <property type="entry name" value="NAD_binding_2"/>
    <property type="match status" value="1"/>
</dbReference>
<feature type="domain" description="6-phosphogluconate dehydrogenase NADP-binding" evidence="2">
    <location>
        <begin position="3"/>
        <end position="118"/>
    </location>
</feature>
<proteinExistence type="predicted"/>
<comment type="caution">
    <text evidence="4">The sequence shown here is derived from an EMBL/GenBank/DDBJ whole genome shotgun (WGS) entry which is preliminary data.</text>
</comment>
<feature type="domain" description="Phosphogluconate dehydrogenase NAD-binding putative C-terminal" evidence="3">
    <location>
        <begin position="188"/>
        <end position="258"/>
    </location>
</feature>
<dbReference type="Gene3D" id="1.10.1040.10">
    <property type="entry name" value="N-(1-d-carboxylethyl)-l-norvaline Dehydrogenase, domain 2"/>
    <property type="match status" value="1"/>
</dbReference>
<accession>A0ABW3H3U3</accession>
<dbReference type="SUPFAM" id="SSF51735">
    <property type="entry name" value="NAD(P)-binding Rossmann-fold domains"/>
    <property type="match status" value="1"/>
</dbReference>
<evidence type="ECO:0000313" key="4">
    <source>
        <dbReference type="EMBL" id="MFD0945899.1"/>
    </source>
</evidence>
<keyword evidence="1" id="KW-0560">Oxidoreductase</keyword>
<dbReference type="InterPro" id="IPR036291">
    <property type="entry name" value="NAD(P)-bd_dom_sf"/>
</dbReference>
<keyword evidence="5" id="KW-1185">Reference proteome</keyword>
<dbReference type="InterPro" id="IPR006115">
    <property type="entry name" value="6PGDH_NADP-bd"/>
</dbReference>
<protein>
    <submittedName>
        <fullName evidence="4">DUF1932 domain-containing protein</fullName>
    </submittedName>
</protein>
<gene>
    <name evidence="4" type="ORF">ACFQ1E_06070</name>
</gene>
<reference evidence="5" key="1">
    <citation type="journal article" date="2019" name="Int. J. Syst. Evol. Microbiol.">
        <title>The Global Catalogue of Microorganisms (GCM) 10K type strain sequencing project: providing services to taxonomists for standard genome sequencing and annotation.</title>
        <authorList>
            <consortium name="The Broad Institute Genomics Platform"/>
            <consortium name="The Broad Institute Genome Sequencing Center for Infectious Disease"/>
            <person name="Wu L."/>
            <person name="Ma J."/>
        </authorList>
    </citation>
    <scope>NUCLEOTIDE SEQUENCE [LARGE SCALE GENOMIC DNA]</scope>
    <source>
        <strain evidence="5">CCUG 62982</strain>
    </source>
</reference>
<dbReference type="PIRSF" id="PIRSF000103">
    <property type="entry name" value="HIBADH"/>
    <property type="match status" value="1"/>
</dbReference>